<evidence type="ECO:0008006" key="3">
    <source>
        <dbReference type="Google" id="ProtNLM"/>
    </source>
</evidence>
<proteinExistence type="predicted"/>
<dbReference type="Ensembl" id="ENSGAGT00000035704.1">
    <property type="protein sequence ID" value="ENSGAGP00000031480.1"/>
    <property type="gene ID" value="ENSGAGG00000022610.1"/>
</dbReference>
<reference evidence="1" key="3">
    <citation type="submission" date="2025-09" db="UniProtKB">
        <authorList>
            <consortium name="Ensembl"/>
        </authorList>
    </citation>
    <scope>IDENTIFICATION</scope>
</reference>
<reference evidence="1" key="2">
    <citation type="submission" date="2025-08" db="UniProtKB">
        <authorList>
            <consortium name="Ensembl"/>
        </authorList>
    </citation>
    <scope>IDENTIFICATION</scope>
</reference>
<evidence type="ECO:0000313" key="1">
    <source>
        <dbReference type="Ensembl" id="ENSGAGP00000031480.1"/>
    </source>
</evidence>
<protein>
    <recommendedName>
        <fullName evidence="3">Reverse transcriptase domain-containing protein</fullName>
    </recommendedName>
</protein>
<organism evidence="1 2">
    <name type="scientific">Gopherus agassizii</name>
    <name type="common">Agassiz's desert tortoise</name>
    <dbReference type="NCBI Taxonomy" id="38772"/>
    <lineage>
        <taxon>Eukaryota</taxon>
        <taxon>Metazoa</taxon>
        <taxon>Chordata</taxon>
        <taxon>Craniata</taxon>
        <taxon>Vertebrata</taxon>
        <taxon>Euteleostomi</taxon>
        <taxon>Archelosauria</taxon>
        <taxon>Testudinata</taxon>
        <taxon>Testudines</taxon>
        <taxon>Cryptodira</taxon>
        <taxon>Durocryptodira</taxon>
        <taxon>Testudinoidea</taxon>
        <taxon>Testudinidae</taxon>
        <taxon>Gopherus</taxon>
    </lineage>
</organism>
<sequence>MKSDKTPEPDDFPAEFYKLLVDSLRGTFNAMLLGEELPQPMKDATVVLPKTGKHLTLCSSYRPISLLNHDIKILAKI</sequence>
<dbReference type="PANTHER" id="PTHR19446">
    <property type="entry name" value="REVERSE TRANSCRIPTASES"/>
    <property type="match status" value="1"/>
</dbReference>
<name>A0A452ITV0_9SAUR</name>
<evidence type="ECO:0000313" key="2">
    <source>
        <dbReference type="Proteomes" id="UP000291020"/>
    </source>
</evidence>
<accession>A0A452ITV0</accession>
<keyword evidence="2" id="KW-1185">Reference proteome</keyword>
<reference evidence="2" key="1">
    <citation type="journal article" date="2017" name="PLoS ONE">
        <title>The Agassiz's desert tortoise genome provides a resource for the conservation of a threatened species.</title>
        <authorList>
            <person name="Tollis M."/>
            <person name="DeNardo D.F."/>
            <person name="Cornelius J.A."/>
            <person name="Dolby G.A."/>
            <person name="Edwards T."/>
            <person name="Henen B.T."/>
            <person name="Karl A.E."/>
            <person name="Murphy R.W."/>
            <person name="Kusumi K."/>
        </authorList>
    </citation>
    <scope>NUCLEOTIDE SEQUENCE [LARGE SCALE GENOMIC DNA]</scope>
</reference>
<dbReference type="Proteomes" id="UP000291020">
    <property type="component" value="Unassembled WGS sequence"/>
</dbReference>
<dbReference type="STRING" id="38772.ENSGAGP00000031480"/>
<dbReference type="AlphaFoldDB" id="A0A452ITV0"/>